<dbReference type="Proteomes" id="UP000004226">
    <property type="component" value="Unassembled WGS sequence"/>
</dbReference>
<keyword evidence="2" id="KW-1185">Reference proteome</keyword>
<dbReference type="AlphaFoldDB" id="D0GM31"/>
<organism evidence="1 2">
    <name type="scientific">Pseudoleptotrichia goodfellowii F0264</name>
    <dbReference type="NCBI Taxonomy" id="596323"/>
    <lineage>
        <taxon>Bacteria</taxon>
        <taxon>Fusobacteriati</taxon>
        <taxon>Fusobacteriota</taxon>
        <taxon>Fusobacteriia</taxon>
        <taxon>Fusobacteriales</taxon>
        <taxon>Leptotrichiaceae</taxon>
        <taxon>Pseudoleptotrichia</taxon>
    </lineage>
</organism>
<name>D0GM31_9FUSO</name>
<evidence type="ECO:0000313" key="1">
    <source>
        <dbReference type="EMBL" id="EEY34914.1"/>
    </source>
</evidence>
<protein>
    <submittedName>
        <fullName evidence="1">Uncharacterized protein</fullName>
    </submittedName>
</protein>
<reference evidence="1 2" key="1">
    <citation type="submission" date="2009-10" db="EMBL/GenBank/DDBJ databases">
        <authorList>
            <person name="Harkins D.M."/>
            <person name="Madupu R."/>
            <person name="Durkin A.S."/>
            <person name="Torralba M."/>
            <person name="Methe B."/>
            <person name="Sutton G.G."/>
            <person name="Strausberg R.L."/>
            <person name="Nelson K.E."/>
        </authorList>
    </citation>
    <scope>NUCLEOTIDE SEQUENCE [LARGE SCALE GENOMIC DNA]</scope>
    <source>
        <strain evidence="1 2">F0264</strain>
    </source>
</reference>
<proteinExistence type="predicted"/>
<gene>
    <name evidence="1" type="ORF">HMPREF0554_1746</name>
</gene>
<accession>D0GM31</accession>
<dbReference type="EMBL" id="ADAD01000125">
    <property type="protein sequence ID" value="EEY34914.1"/>
    <property type="molecule type" value="Genomic_DNA"/>
</dbReference>
<comment type="caution">
    <text evidence="1">The sequence shown here is derived from an EMBL/GenBank/DDBJ whole genome shotgun (WGS) entry which is preliminary data.</text>
</comment>
<sequence length="44" mass="5482">MDKTLKFYDRDKCRAFFLFFIYKLNFEGELQSETNNKQSEFFEL</sequence>
<evidence type="ECO:0000313" key="2">
    <source>
        <dbReference type="Proteomes" id="UP000004226"/>
    </source>
</evidence>